<gene>
    <name evidence="2" type="ORF">F960_01116</name>
</gene>
<dbReference type="Gene3D" id="3.10.450.160">
    <property type="entry name" value="inner membrane protein cigr"/>
    <property type="match status" value="1"/>
</dbReference>
<dbReference type="RefSeq" id="WP_004858624.1">
    <property type="nucleotide sequence ID" value="NZ_ASYY01000003.1"/>
</dbReference>
<keyword evidence="1" id="KW-0732">Signal</keyword>
<protein>
    <submittedName>
        <fullName evidence="2">Uncharacterized protein</fullName>
    </submittedName>
</protein>
<accession>N8ZST1</accession>
<evidence type="ECO:0000313" key="2">
    <source>
        <dbReference type="EMBL" id="ENV34808.1"/>
    </source>
</evidence>
<keyword evidence="3" id="KW-1185">Reference proteome</keyword>
<feature type="chain" id="PRO_5004139015" evidence="1">
    <location>
        <begin position="24"/>
        <end position="109"/>
    </location>
</feature>
<dbReference type="Proteomes" id="UP000013117">
    <property type="component" value="Unassembled WGS sequence"/>
</dbReference>
<dbReference type="OrthoDB" id="6712777at2"/>
<dbReference type="PATRIC" id="fig|1120926.3.peg.1074"/>
<dbReference type="InterPro" id="IPR024572">
    <property type="entry name" value="RcnB"/>
</dbReference>
<sequence>MKKIISAIAFTVSTALAASSAMAAPNDHHYPQHQNSHQQVVKHNTHHVTKDQWKAGHTYPSQYRGAGYKVDHKQYKKLSRPGHNQQWYKVNGQYVLVNTQNHHIIKTVR</sequence>
<dbReference type="GeneID" id="84208525"/>
<proteinExistence type="predicted"/>
<dbReference type="STRING" id="202952.GCA_000747725_02023"/>
<dbReference type="EMBL" id="APPN01000052">
    <property type="protein sequence ID" value="ENV34808.1"/>
    <property type="molecule type" value="Genomic_DNA"/>
</dbReference>
<dbReference type="AlphaFoldDB" id="N8ZST1"/>
<reference evidence="2 3" key="1">
    <citation type="submission" date="2013-02" db="EMBL/GenBank/DDBJ databases">
        <title>The Genome Sequence of Acinetobacter gerneri CIP 107464.</title>
        <authorList>
            <consortium name="The Broad Institute Genome Sequencing Platform"/>
            <consortium name="The Broad Institute Genome Sequencing Center for Infectious Disease"/>
            <person name="Cerqueira G."/>
            <person name="Feldgarden M."/>
            <person name="Courvalin P."/>
            <person name="Perichon B."/>
            <person name="Grillot-Courvalin C."/>
            <person name="Clermont D."/>
            <person name="Rocha E."/>
            <person name="Yoon E.-J."/>
            <person name="Nemec A."/>
            <person name="Walker B."/>
            <person name="Young S.K."/>
            <person name="Zeng Q."/>
            <person name="Gargeya S."/>
            <person name="Fitzgerald M."/>
            <person name="Haas B."/>
            <person name="Abouelleil A."/>
            <person name="Alvarado L."/>
            <person name="Arachchi H.M."/>
            <person name="Berlin A.M."/>
            <person name="Chapman S.B."/>
            <person name="Dewar J."/>
            <person name="Goldberg J."/>
            <person name="Griggs A."/>
            <person name="Gujja S."/>
            <person name="Hansen M."/>
            <person name="Howarth C."/>
            <person name="Imamovic A."/>
            <person name="Larimer J."/>
            <person name="McCowan C."/>
            <person name="Murphy C."/>
            <person name="Neiman D."/>
            <person name="Pearson M."/>
            <person name="Priest M."/>
            <person name="Roberts A."/>
            <person name="Saif S."/>
            <person name="Shea T."/>
            <person name="Sisk P."/>
            <person name="Sykes S."/>
            <person name="Wortman J."/>
            <person name="Nusbaum C."/>
            <person name="Birren B."/>
        </authorList>
    </citation>
    <scope>NUCLEOTIDE SEQUENCE [LARGE SCALE GENOMIC DNA]</scope>
    <source>
        <strain evidence="2 3">CIP 107464</strain>
    </source>
</reference>
<dbReference type="Pfam" id="PF11776">
    <property type="entry name" value="RcnB"/>
    <property type="match status" value="1"/>
</dbReference>
<dbReference type="HOGENOM" id="CLU_102089_3_1_6"/>
<organism evidence="2 3">
    <name type="scientific">Acinetobacter gerneri DSM 14967 = CIP 107464 = MTCC 9824</name>
    <dbReference type="NCBI Taxonomy" id="1120926"/>
    <lineage>
        <taxon>Bacteria</taxon>
        <taxon>Pseudomonadati</taxon>
        <taxon>Pseudomonadota</taxon>
        <taxon>Gammaproteobacteria</taxon>
        <taxon>Moraxellales</taxon>
        <taxon>Moraxellaceae</taxon>
        <taxon>Acinetobacter</taxon>
    </lineage>
</organism>
<dbReference type="eggNOG" id="COG5455">
    <property type="taxonomic scope" value="Bacteria"/>
</dbReference>
<comment type="caution">
    <text evidence="2">The sequence shown here is derived from an EMBL/GenBank/DDBJ whole genome shotgun (WGS) entry which is preliminary data.</text>
</comment>
<name>N8ZST1_9GAMM</name>
<evidence type="ECO:0000256" key="1">
    <source>
        <dbReference type="SAM" id="SignalP"/>
    </source>
</evidence>
<feature type="signal peptide" evidence="1">
    <location>
        <begin position="1"/>
        <end position="23"/>
    </location>
</feature>
<evidence type="ECO:0000313" key="3">
    <source>
        <dbReference type="Proteomes" id="UP000013117"/>
    </source>
</evidence>